<evidence type="ECO:0000256" key="3">
    <source>
        <dbReference type="PIRSR" id="PIRSR036894-1"/>
    </source>
</evidence>
<dbReference type="InterPro" id="IPR014628">
    <property type="entry name" value="Man6P_isomerase_Firm_short"/>
</dbReference>
<comment type="cofactor">
    <cofactor evidence="3">
        <name>Zn(2+)</name>
        <dbReference type="ChEBI" id="CHEBI:29105"/>
    </cofactor>
    <text evidence="3">Binds 1 zinc ion per subunit.</text>
</comment>
<feature type="domain" description="Phosphomannose isomerase type I catalytic" evidence="5">
    <location>
        <begin position="30"/>
        <end position="112"/>
    </location>
</feature>
<evidence type="ECO:0000259" key="5">
    <source>
        <dbReference type="Pfam" id="PF20511"/>
    </source>
</evidence>
<organism evidence="6 7">
    <name type="scientific">Tannerella sp. oral taxon BU063 isolate Cell 6/7/9</name>
    <dbReference type="NCBI Taxonomy" id="1411021"/>
    <lineage>
        <taxon>Bacteria</taxon>
        <taxon>Pseudomonadati</taxon>
        <taxon>Bacteroidota</taxon>
        <taxon>Bacteroidia</taxon>
        <taxon>Bacteroidales</taxon>
        <taxon>Tannerellaceae</taxon>
        <taxon>Tannerella</taxon>
    </lineage>
</organism>
<dbReference type="GO" id="GO:0005975">
    <property type="term" value="P:carbohydrate metabolic process"/>
    <property type="evidence" value="ECO:0007669"/>
    <property type="project" value="InterPro"/>
</dbReference>
<evidence type="ECO:0000313" key="7">
    <source>
        <dbReference type="Proteomes" id="UP000018874"/>
    </source>
</evidence>
<name>W2CMQ6_9BACT</name>
<gene>
    <name evidence="6" type="ORF">T231_15465</name>
</gene>
<dbReference type="SUPFAM" id="SSF51182">
    <property type="entry name" value="RmlC-like cupins"/>
    <property type="match status" value="1"/>
</dbReference>
<dbReference type="AlphaFoldDB" id="W2CMQ6"/>
<protein>
    <submittedName>
        <fullName evidence="6">Mannose-6-phosphate isomerase</fullName>
    </submittedName>
</protein>
<sequence length="325" mass="36557">MNPYVFRPILKEVLWGGAAICPFKSLPPDPRKIGESWEVSDVDGRPSVVADGPEEGVTLGELVRRHGADLVGGRILERFGSRFPLLVKFIDARDDLSVQVHPDDNLAHARHGALGKTEMWYVVQAAPGAALYSGFSRPIDADEFRRRVEERTIMEVLKRYEVRPGDVFFLPPGRVHAIGAGCFVAEIQQTSDVTYRIYDYDRVGTDGRKRELHVAEALEAIDYTFYADHRQPYTPRYDAVVKLIHCPYFTTHLLDLTTLPMTRDFARLDSFVIYLCMAGGVRLTDDLGHVRTIRRGQTVLLPATTRQVTLTPDSDGVKLLETFIA</sequence>
<dbReference type="PANTHER" id="PTHR42742">
    <property type="entry name" value="TRANSCRIPTIONAL REPRESSOR MPRA"/>
    <property type="match status" value="1"/>
</dbReference>
<dbReference type="InterPro" id="IPR051804">
    <property type="entry name" value="Carb_Metab_Reg_Kinase/Isom"/>
</dbReference>
<dbReference type="Proteomes" id="UP000018874">
    <property type="component" value="Unassembled WGS sequence"/>
</dbReference>
<dbReference type="GO" id="GO:0008270">
    <property type="term" value="F:zinc ion binding"/>
    <property type="evidence" value="ECO:0007669"/>
    <property type="project" value="InterPro"/>
</dbReference>
<keyword evidence="6" id="KW-0413">Isomerase</keyword>
<dbReference type="PIRSF" id="PIRSF036894">
    <property type="entry name" value="PMI_Firm_short"/>
    <property type="match status" value="1"/>
</dbReference>
<dbReference type="PANTHER" id="PTHR42742:SF3">
    <property type="entry name" value="FRUCTOKINASE"/>
    <property type="match status" value="1"/>
</dbReference>
<dbReference type="EMBL" id="AYYD01001273">
    <property type="protein sequence ID" value="ETK07771.1"/>
    <property type="molecule type" value="Genomic_DNA"/>
</dbReference>
<dbReference type="InterPro" id="IPR046457">
    <property type="entry name" value="PMI_typeI_cat"/>
</dbReference>
<dbReference type="CDD" id="cd07010">
    <property type="entry name" value="cupin_PMI_type_I_N_bac"/>
    <property type="match status" value="1"/>
</dbReference>
<comment type="caution">
    <text evidence="6">The sequence shown here is derived from an EMBL/GenBank/DDBJ whole genome shotgun (WGS) entry which is preliminary data.</text>
</comment>
<evidence type="ECO:0000256" key="1">
    <source>
        <dbReference type="ARBA" id="ARBA00022723"/>
    </source>
</evidence>
<dbReference type="GO" id="GO:0004476">
    <property type="term" value="F:mannose-6-phosphate isomerase activity"/>
    <property type="evidence" value="ECO:0007669"/>
    <property type="project" value="InterPro"/>
</dbReference>
<feature type="binding site" evidence="3">
    <location>
        <position position="176"/>
    </location>
    <ligand>
        <name>Zn(2+)</name>
        <dbReference type="ChEBI" id="CHEBI:29105"/>
    </ligand>
</feature>
<keyword evidence="7" id="KW-1185">Reference proteome</keyword>
<dbReference type="PATRIC" id="fig|1411021.3.peg.2097"/>
<evidence type="ECO:0000313" key="6">
    <source>
        <dbReference type="EMBL" id="ETK07771.1"/>
    </source>
</evidence>
<proteinExistence type="predicted"/>
<evidence type="ECO:0000256" key="4">
    <source>
        <dbReference type="PIRSR" id="PIRSR036894-2"/>
    </source>
</evidence>
<feature type="active site" evidence="4">
    <location>
        <position position="196"/>
    </location>
</feature>
<keyword evidence="2 3" id="KW-0862">Zinc</keyword>
<feature type="binding site" evidence="3">
    <location>
        <position position="101"/>
    </location>
    <ligand>
        <name>Zn(2+)</name>
        <dbReference type="ChEBI" id="CHEBI:29105"/>
    </ligand>
</feature>
<feature type="binding site" evidence="3">
    <location>
        <position position="118"/>
    </location>
    <ligand>
        <name>Zn(2+)</name>
        <dbReference type="ChEBI" id="CHEBI:29105"/>
    </ligand>
</feature>
<keyword evidence="1 3" id="KW-0479">Metal-binding</keyword>
<dbReference type="Gene3D" id="2.60.120.10">
    <property type="entry name" value="Jelly Rolls"/>
    <property type="match status" value="2"/>
</dbReference>
<accession>W2CMQ6</accession>
<dbReference type="InterPro" id="IPR011051">
    <property type="entry name" value="RmlC_Cupin_sf"/>
</dbReference>
<dbReference type="InterPro" id="IPR014710">
    <property type="entry name" value="RmlC-like_jellyroll"/>
</dbReference>
<reference evidence="6 7" key="1">
    <citation type="submission" date="2013-11" db="EMBL/GenBank/DDBJ databases">
        <title>Single cell genomics of uncultured Tannerella BU063 (oral taxon 286).</title>
        <authorList>
            <person name="Beall C.J."/>
            <person name="Campbell A.G."/>
            <person name="Griffen A.L."/>
            <person name="Podar M."/>
            <person name="Leys E.J."/>
        </authorList>
    </citation>
    <scope>NUCLEOTIDE SEQUENCE [LARGE SCALE GENOMIC DNA]</scope>
    <source>
        <strain evidence="6">Cell 6/7/9</strain>
    </source>
</reference>
<evidence type="ECO:0000256" key="2">
    <source>
        <dbReference type="ARBA" id="ARBA00022833"/>
    </source>
</evidence>
<dbReference type="Pfam" id="PF20511">
    <property type="entry name" value="PMI_typeI_cat"/>
    <property type="match status" value="1"/>
</dbReference>